<dbReference type="PROSITE" id="PS50244">
    <property type="entry name" value="S5A_REDUCTASE"/>
    <property type="match status" value="1"/>
</dbReference>
<evidence type="ECO:0000256" key="1">
    <source>
        <dbReference type="ARBA" id="ARBA00004141"/>
    </source>
</evidence>
<feature type="transmembrane region" description="Helical" evidence="6">
    <location>
        <begin position="186"/>
        <end position="203"/>
    </location>
</feature>
<feature type="transmembrane region" description="Helical" evidence="6">
    <location>
        <begin position="148"/>
        <end position="166"/>
    </location>
</feature>
<feature type="domain" description="3-oxo-5-alpha-steroid 4-dehydrogenase C-terminal" evidence="7">
    <location>
        <begin position="152"/>
        <end position="295"/>
    </location>
</feature>
<evidence type="ECO:0000256" key="2">
    <source>
        <dbReference type="ARBA" id="ARBA00007742"/>
    </source>
</evidence>
<comment type="similarity">
    <text evidence="2">Belongs to the steroid 5-alpha reductase family.</text>
</comment>
<evidence type="ECO:0000313" key="8">
    <source>
        <dbReference type="EnsemblMetazoa" id="Aqu2.1.27125_001"/>
    </source>
</evidence>
<comment type="subcellular location">
    <subcellularLocation>
        <location evidence="1">Membrane</location>
        <topology evidence="1">Multi-pass membrane protein</topology>
    </subcellularLocation>
</comment>
<dbReference type="Pfam" id="PF02544">
    <property type="entry name" value="Steroid_dh"/>
    <property type="match status" value="1"/>
</dbReference>
<keyword evidence="9" id="KW-1185">Reference proteome</keyword>
<reference evidence="9" key="1">
    <citation type="journal article" date="2010" name="Nature">
        <title>The Amphimedon queenslandica genome and the evolution of animal complexity.</title>
        <authorList>
            <person name="Srivastava M."/>
            <person name="Simakov O."/>
            <person name="Chapman J."/>
            <person name="Fahey B."/>
            <person name="Gauthier M.E."/>
            <person name="Mitros T."/>
            <person name="Richards G.S."/>
            <person name="Conaco C."/>
            <person name="Dacre M."/>
            <person name="Hellsten U."/>
            <person name="Larroux C."/>
            <person name="Putnam N.H."/>
            <person name="Stanke M."/>
            <person name="Adamska M."/>
            <person name="Darling A."/>
            <person name="Degnan S.M."/>
            <person name="Oakley T.H."/>
            <person name="Plachetzki D.C."/>
            <person name="Zhai Y."/>
            <person name="Adamski M."/>
            <person name="Calcino A."/>
            <person name="Cummins S.F."/>
            <person name="Goodstein D.M."/>
            <person name="Harris C."/>
            <person name="Jackson D.J."/>
            <person name="Leys S.P."/>
            <person name="Shu S."/>
            <person name="Woodcroft B.J."/>
            <person name="Vervoort M."/>
            <person name="Kosik K.S."/>
            <person name="Manning G."/>
            <person name="Degnan B.M."/>
            <person name="Rokhsar D.S."/>
        </authorList>
    </citation>
    <scope>NUCLEOTIDE SEQUENCE [LARGE SCALE GENOMIC DNA]</scope>
</reference>
<dbReference type="KEGG" id="aqu:100632203"/>
<dbReference type="PANTHER" id="PTHR10556">
    <property type="entry name" value="3-OXO-5-ALPHA-STEROID 4-DEHYDROGENASE"/>
    <property type="match status" value="1"/>
</dbReference>
<evidence type="ECO:0000256" key="4">
    <source>
        <dbReference type="ARBA" id="ARBA00022989"/>
    </source>
</evidence>
<dbReference type="GO" id="GO:0006629">
    <property type="term" value="P:lipid metabolic process"/>
    <property type="evidence" value="ECO:0007669"/>
    <property type="project" value="InterPro"/>
</dbReference>
<dbReference type="Proteomes" id="UP000007879">
    <property type="component" value="Unassembled WGS sequence"/>
</dbReference>
<gene>
    <name evidence="8" type="primary">100632203</name>
</gene>
<keyword evidence="5 6" id="KW-0472">Membrane</keyword>
<dbReference type="OrthoDB" id="5788137at2759"/>
<dbReference type="InParanoid" id="A0A1X7UHK1"/>
<feature type="transmembrane region" description="Helical" evidence="6">
    <location>
        <begin position="219"/>
        <end position="236"/>
    </location>
</feature>
<dbReference type="PANTHER" id="PTHR10556:SF43">
    <property type="entry name" value="STEROID 5-ALPHA-REDUCTASE DET2"/>
    <property type="match status" value="1"/>
</dbReference>
<dbReference type="EnsemblMetazoa" id="XM_003387895.2">
    <property type="protein sequence ID" value="XP_003387943.1"/>
    <property type="gene ID" value="LOC100632203"/>
</dbReference>
<evidence type="ECO:0000256" key="3">
    <source>
        <dbReference type="ARBA" id="ARBA00022692"/>
    </source>
</evidence>
<evidence type="ECO:0000256" key="5">
    <source>
        <dbReference type="ARBA" id="ARBA00023136"/>
    </source>
</evidence>
<dbReference type="InterPro" id="IPR039357">
    <property type="entry name" value="SRD5A/TECR"/>
</dbReference>
<dbReference type="InterPro" id="IPR001104">
    <property type="entry name" value="3-oxo-5_a-steroid_4-DH_C"/>
</dbReference>
<feature type="transmembrane region" description="Helical" evidence="6">
    <location>
        <begin position="86"/>
        <end position="108"/>
    </location>
</feature>
<proteinExistence type="inferred from homology"/>
<dbReference type="eggNOG" id="KOG1638">
    <property type="taxonomic scope" value="Eukaryota"/>
</dbReference>
<dbReference type="AlphaFoldDB" id="A0A1X7UHK1"/>
<keyword evidence="4 6" id="KW-1133">Transmembrane helix</keyword>
<protein>
    <recommendedName>
        <fullName evidence="7">3-oxo-5-alpha-steroid 4-dehydrogenase C-terminal domain-containing protein</fullName>
    </recommendedName>
</protein>
<dbReference type="STRING" id="400682.A0A1X7UHK1"/>
<name>A0A1X7UHK1_AMPQE</name>
<evidence type="ECO:0000259" key="7">
    <source>
        <dbReference type="Pfam" id="PF02544"/>
    </source>
</evidence>
<keyword evidence="3 6" id="KW-0812">Transmembrane</keyword>
<evidence type="ECO:0000256" key="6">
    <source>
        <dbReference type="SAM" id="Phobius"/>
    </source>
</evidence>
<dbReference type="Gene3D" id="1.20.120.1630">
    <property type="match status" value="1"/>
</dbReference>
<dbReference type="GO" id="GO:0016020">
    <property type="term" value="C:membrane"/>
    <property type="evidence" value="ECO:0007669"/>
    <property type="project" value="UniProtKB-SubCell"/>
</dbReference>
<evidence type="ECO:0000313" key="9">
    <source>
        <dbReference type="Proteomes" id="UP000007879"/>
    </source>
</evidence>
<sequence>MSSPSNETCFQSYSIFHGIPYILFPDNPFSPINPITRTRDDRIQLWIHLGLVGICLILSLINIILQFLKPIPYGRHDKEIGIFPRVPARISFAISQFIPGILIFSLTYFLQRNFNRPSNIVMYCLFIIHYINRSIVDGIASRHAKRKVSLWIPVAATLVNTIFHFVNAQFLGEAQYCNGYYFDPRFIIGLMFFITGFILNRVADGQLIALRSDYKDDSYQIPKAATFYLISCPNYLGEAIEWFGWSILTWSLSGLVWFLFSLSTFIPRARQNHKWCNHNLKDYPEKRKALVPFIY</sequence>
<reference evidence="8" key="2">
    <citation type="submission" date="2017-05" db="UniProtKB">
        <authorList>
            <consortium name="EnsemblMetazoa"/>
        </authorList>
    </citation>
    <scope>IDENTIFICATION</scope>
</reference>
<organism evidence="8">
    <name type="scientific">Amphimedon queenslandica</name>
    <name type="common">Sponge</name>
    <dbReference type="NCBI Taxonomy" id="400682"/>
    <lineage>
        <taxon>Eukaryota</taxon>
        <taxon>Metazoa</taxon>
        <taxon>Porifera</taxon>
        <taxon>Demospongiae</taxon>
        <taxon>Heteroscleromorpha</taxon>
        <taxon>Haplosclerida</taxon>
        <taxon>Niphatidae</taxon>
        <taxon>Amphimedon</taxon>
    </lineage>
</organism>
<feature type="transmembrane region" description="Helical" evidence="6">
    <location>
        <begin position="45"/>
        <end position="65"/>
    </location>
</feature>
<dbReference type="EnsemblMetazoa" id="Aqu2.1.27125_001">
    <property type="protein sequence ID" value="Aqu2.1.27125_001"/>
    <property type="gene ID" value="Aqu2.1.27125"/>
</dbReference>
<feature type="transmembrane region" description="Helical" evidence="6">
    <location>
        <begin position="242"/>
        <end position="265"/>
    </location>
</feature>
<accession>A0A1X7UHK1</accession>
<dbReference type="GO" id="GO:0016627">
    <property type="term" value="F:oxidoreductase activity, acting on the CH-CH group of donors"/>
    <property type="evidence" value="ECO:0007669"/>
    <property type="project" value="InterPro"/>
</dbReference>